<evidence type="ECO:0000313" key="7">
    <source>
        <dbReference type="EMBL" id="MBW7569831.1"/>
    </source>
</evidence>
<name>A0ABS7DEU7_9GAMM</name>
<evidence type="ECO:0000313" key="8">
    <source>
        <dbReference type="Proteomes" id="UP000731465"/>
    </source>
</evidence>
<dbReference type="Proteomes" id="UP000731465">
    <property type="component" value="Unassembled WGS sequence"/>
</dbReference>
<keyword evidence="3 5" id="KW-1133">Transmembrane helix</keyword>
<keyword evidence="8" id="KW-1185">Reference proteome</keyword>
<evidence type="ECO:0000256" key="1">
    <source>
        <dbReference type="ARBA" id="ARBA00004167"/>
    </source>
</evidence>
<proteinExistence type="predicted"/>
<dbReference type="EMBL" id="JAGFNY010000005">
    <property type="protein sequence ID" value="MBW7569831.1"/>
    <property type="molecule type" value="Genomic_DNA"/>
</dbReference>
<dbReference type="PANTHER" id="PTHR36985">
    <property type="entry name" value="TRANSLOCATION AND ASSEMBLY MODULE SUBUNIT TAMB"/>
    <property type="match status" value="1"/>
</dbReference>
<keyword evidence="4 5" id="KW-0472">Membrane</keyword>
<evidence type="ECO:0000256" key="5">
    <source>
        <dbReference type="SAM" id="Phobius"/>
    </source>
</evidence>
<comment type="subcellular location">
    <subcellularLocation>
        <location evidence="1">Membrane</location>
        <topology evidence="1">Single-pass membrane protein</topology>
    </subcellularLocation>
</comment>
<accession>A0ABS7DEU7</accession>
<evidence type="ECO:0000256" key="3">
    <source>
        <dbReference type="ARBA" id="ARBA00022989"/>
    </source>
</evidence>
<keyword evidence="2 5" id="KW-0812">Transmembrane</keyword>
<dbReference type="Pfam" id="PF04357">
    <property type="entry name" value="TamB"/>
    <property type="match status" value="1"/>
</dbReference>
<dbReference type="PANTHER" id="PTHR36985:SF1">
    <property type="entry name" value="TRANSLOCATION AND ASSEMBLY MODULE SUBUNIT TAMB"/>
    <property type="match status" value="1"/>
</dbReference>
<dbReference type="RefSeq" id="WP_219936918.1">
    <property type="nucleotide sequence ID" value="NZ_JAGFNY010000005.1"/>
</dbReference>
<dbReference type="InterPro" id="IPR007452">
    <property type="entry name" value="TamB_C"/>
</dbReference>
<feature type="domain" description="Translocation and assembly module TamB C-terminal" evidence="6">
    <location>
        <begin position="977"/>
        <end position="1314"/>
    </location>
</feature>
<evidence type="ECO:0000259" key="6">
    <source>
        <dbReference type="Pfam" id="PF04357"/>
    </source>
</evidence>
<comment type="caution">
    <text evidence="7">The sequence shown here is derived from an EMBL/GenBank/DDBJ whole genome shotgun (WGS) entry which is preliminary data.</text>
</comment>
<gene>
    <name evidence="7" type="ORF">J5V48_02870</name>
</gene>
<sequence>MKRKVSKFFKIFSLVLFLGIICFSSIFYYFFATTEGLKFLINKTNSLFTDTIKITANIESGSVLKGFKTDSYFEFLVKDIVSIRADNFDLQYDAWTILSRNALIVDRIKASKLEVELYDFELETADSTEIIRVNFPFNIHVNKIELKDFAYLSSVVDVFVPEATLSAGAASNYAVVTKGEINNPTVHLKYEIKENKNENIKKKLPEILTFDNGNGAIEKIYDIDLPLDAELKNLKLNHARYYMDGYDTGYFDATVNSVFSHSLLKVRNISIKHPLGEFSVKGTMDFIDYYNMDFNISGIGKDCDLTKEKYFGVLNGLSGKARLVGDLTNLLLYAGLNRDKELLVKARINTLSDELPFELRVTSDKFSYPIFNNIPKNEPENISSSLEKLVASFSSNEHNQKISIDDKKEEKKLKRTKKERFELDDLFLNIKGAIYTSLKVDSYFTYSGLGFEKVKVTLNGDMNTLYADVRHLDMKGLLSGKPFTSDFKGKIYYKDHKGVDGSVFIKAEDAKALSLNLEGGLSASGDVKIDFDSHNDIFVDISNFNSSLSYRHIPAHIQISSLKGSTHKGIDVKELKLTQADNLMVLSGNISDKSNLIGSLSISDFSKISDKLTGSLYSKMSVKGSLDEPIVQFSGRSPSLKYDDMFARKLVFDSKFDIKNHNLNLSVLANNLKLNKKLKMHNRCVLDLNGTLKDHNLSFSCGLQTTSFISASGRYDSKNRLYSGTLDHMMLVTGVIDTISLQSPVKFSYDFSNKRGSSSDIKIVNGSSVVSFSENHIFDNGFKTKLDVKDFDLNSVASLLPENIKSKGTLNISADISYKDSIPNIRGTLEFNKGLIGYKTFIVPLSKANLDLNATYNSYDLSFNAQIFRDKGQANIKLKVDNPYSAKTLSGSVVLDDIDLSVFSSASNQINALVGKLNLDTRLSGSIGSPLLYGKLMAKGRAEPRISIGQINEFDLQVDANGNTGLINGELKLNEVPLSINGNLDWAESPLASIKVKGQSIPVFLLHYGEASVNIDTLVNINKKLSVQGDIYISSALIKFKDLENSTVSPSEDEILITKASNLKKTTAYLKDRQLNNDMSIDVNVLLGDKIKVDAMGLKANAVGSVRVIKSTDSPIVQGQGKVSLVNGRVEVFGHKFIVNKADAIFKKNLFVPYLDAEVVVDQSTIEDDVTAGVYIKGNTGAPQIQLFSKPAMSQNEILSYLLYGHGLEKNQVNTDSSSAQLLLTLGMGTTTGVINSIVGIFGMDGVQLGSSGSGEDTQLEVQTYLTNRIRLSYGYGIYNSVNEFKIRYEIVRKLYAEFISAIDQSIDLIYNFEVD</sequence>
<evidence type="ECO:0000256" key="2">
    <source>
        <dbReference type="ARBA" id="ARBA00022692"/>
    </source>
</evidence>
<reference evidence="7 8" key="1">
    <citation type="submission" date="2021-03" db="EMBL/GenBank/DDBJ databases">
        <title>Succinivibrio sp. nov. isolated from feces of cow.</title>
        <authorList>
            <person name="Choi J.-Y."/>
        </authorList>
    </citation>
    <scope>NUCLEOTIDE SEQUENCE [LARGE SCALE GENOMIC DNA]</scope>
    <source>
        <strain evidence="7 8">AGMB01872</strain>
    </source>
</reference>
<evidence type="ECO:0000256" key="4">
    <source>
        <dbReference type="ARBA" id="ARBA00023136"/>
    </source>
</evidence>
<organism evidence="7 8">
    <name type="scientific">Succinivibrio faecicola</name>
    <dbReference type="NCBI Taxonomy" id="2820300"/>
    <lineage>
        <taxon>Bacteria</taxon>
        <taxon>Pseudomonadati</taxon>
        <taxon>Pseudomonadota</taxon>
        <taxon>Gammaproteobacteria</taxon>
        <taxon>Aeromonadales</taxon>
        <taxon>Succinivibrionaceae</taxon>
        <taxon>Succinivibrio</taxon>
    </lineage>
</organism>
<feature type="transmembrane region" description="Helical" evidence="5">
    <location>
        <begin position="12"/>
        <end position="31"/>
    </location>
</feature>
<protein>
    <submittedName>
        <fullName evidence="7">Translocation/assembly module TamB domain-containing protein</fullName>
    </submittedName>
</protein>